<name>A0A0F9BET8_9ZZZZ</name>
<organism evidence="1">
    <name type="scientific">marine sediment metagenome</name>
    <dbReference type="NCBI Taxonomy" id="412755"/>
    <lineage>
        <taxon>unclassified sequences</taxon>
        <taxon>metagenomes</taxon>
        <taxon>ecological metagenomes</taxon>
    </lineage>
</organism>
<dbReference type="AlphaFoldDB" id="A0A0F9BET8"/>
<sequence>MYVSIIKNQKRQEKFAWTVEYLARMILEDSKCAPILVSSSEKESRKMIEQVRIRIEQIRRRHDYHREVSRGS</sequence>
<reference evidence="1" key="1">
    <citation type="journal article" date="2015" name="Nature">
        <title>Complex archaea that bridge the gap between prokaryotes and eukaryotes.</title>
        <authorList>
            <person name="Spang A."/>
            <person name="Saw J.H."/>
            <person name="Jorgensen S.L."/>
            <person name="Zaremba-Niedzwiedzka K."/>
            <person name="Martijn J."/>
            <person name="Lind A.E."/>
            <person name="van Eijk R."/>
            <person name="Schleper C."/>
            <person name="Guy L."/>
            <person name="Ettema T.J."/>
        </authorList>
    </citation>
    <scope>NUCLEOTIDE SEQUENCE</scope>
</reference>
<comment type="caution">
    <text evidence="1">The sequence shown here is derived from an EMBL/GenBank/DDBJ whole genome shotgun (WGS) entry which is preliminary data.</text>
</comment>
<protein>
    <submittedName>
        <fullName evidence="1">Uncharacterized protein</fullName>
    </submittedName>
</protein>
<proteinExistence type="predicted"/>
<accession>A0A0F9BET8</accession>
<dbReference type="EMBL" id="LAZR01038095">
    <property type="protein sequence ID" value="KKL20449.1"/>
    <property type="molecule type" value="Genomic_DNA"/>
</dbReference>
<evidence type="ECO:0000313" key="1">
    <source>
        <dbReference type="EMBL" id="KKL20449.1"/>
    </source>
</evidence>
<gene>
    <name evidence="1" type="ORF">LCGC14_2455350</name>
</gene>